<proteinExistence type="predicted"/>
<reference evidence="4" key="2">
    <citation type="submission" date="2017-10" db="EMBL/GenBank/DDBJ databases">
        <title>Ladona fulva Genome sequencing and assembly.</title>
        <authorList>
            <person name="Murali S."/>
            <person name="Richards S."/>
            <person name="Bandaranaike D."/>
            <person name="Bellair M."/>
            <person name="Blankenburg K."/>
            <person name="Chao H."/>
            <person name="Dinh H."/>
            <person name="Doddapaneni H."/>
            <person name="Dugan-Rocha S."/>
            <person name="Elkadiri S."/>
            <person name="Gnanaolivu R."/>
            <person name="Hernandez B."/>
            <person name="Skinner E."/>
            <person name="Javaid M."/>
            <person name="Lee S."/>
            <person name="Li M."/>
            <person name="Ming W."/>
            <person name="Munidasa M."/>
            <person name="Muniz J."/>
            <person name="Nguyen L."/>
            <person name="Hughes D."/>
            <person name="Osuji N."/>
            <person name="Pu L.-L."/>
            <person name="Puazo M."/>
            <person name="Qu C."/>
            <person name="Quiroz J."/>
            <person name="Raj R."/>
            <person name="Weissenberger G."/>
            <person name="Xin Y."/>
            <person name="Zou X."/>
            <person name="Han Y."/>
            <person name="Worley K."/>
            <person name="Muzny D."/>
            <person name="Gibbs R."/>
        </authorList>
    </citation>
    <scope>NUCLEOTIDE SEQUENCE</scope>
    <source>
        <strain evidence="4">Sampled in the wild</strain>
    </source>
</reference>
<dbReference type="InterPro" id="IPR014720">
    <property type="entry name" value="dsRBD_dom"/>
</dbReference>
<feature type="compositionally biased region" description="Basic and acidic residues" evidence="2">
    <location>
        <begin position="158"/>
        <end position="172"/>
    </location>
</feature>
<dbReference type="Proteomes" id="UP000792457">
    <property type="component" value="Unassembled WGS sequence"/>
</dbReference>
<name>A0A8K0KWM2_LADFU</name>
<organism evidence="4 5">
    <name type="scientific">Ladona fulva</name>
    <name type="common">Scarce chaser dragonfly</name>
    <name type="synonym">Libellula fulva</name>
    <dbReference type="NCBI Taxonomy" id="123851"/>
    <lineage>
        <taxon>Eukaryota</taxon>
        <taxon>Metazoa</taxon>
        <taxon>Ecdysozoa</taxon>
        <taxon>Arthropoda</taxon>
        <taxon>Hexapoda</taxon>
        <taxon>Insecta</taxon>
        <taxon>Pterygota</taxon>
        <taxon>Palaeoptera</taxon>
        <taxon>Odonata</taxon>
        <taxon>Epiprocta</taxon>
        <taxon>Anisoptera</taxon>
        <taxon>Libelluloidea</taxon>
        <taxon>Libellulidae</taxon>
        <taxon>Ladona</taxon>
    </lineage>
</organism>
<gene>
    <name evidence="4" type="ORF">J437_LFUL017592</name>
</gene>
<evidence type="ECO:0000313" key="5">
    <source>
        <dbReference type="Proteomes" id="UP000792457"/>
    </source>
</evidence>
<dbReference type="PROSITE" id="PS50137">
    <property type="entry name" value="DS_RBD"/>
    <property type="match status" value="1"/>
</dbReference>
<dbReference type="SUPFAM" id="SSF54768">
    <property type="entry name" value="dsRNA-binding domain-like"/>
    <property type="match status" value="1"/>
</dbReference>
<sequence length="277" mass="31252">MDELVNLFHKFDVVPQSDSEDFQSKRIGREVAINTKTSSSGFIEDAASNPSKGILHNVAAQVKAKLNIDMELQTYGQGRSKKTAEHDAADHALQYLKSLNVLTEDGRLSIVCGGGKHGGERRRNHGRKRGDCEDGRKRKEDRRRKWDKDQETGNWGCRSKEEPKDVHRGSHSERGKCIYKEVDWWNKDGVAMDEEVDGDCEGERAVDEEVVEDWWDRAGEEATDGESKPGTKRLSLINSLGMEPSKRLCSRQDEEAAVGHHLNIAPKQHHLAQKELI</sequence>
<evidence type="ECO:0000256" key="2">
    <source>
        <dbReference type="SAM" id="MobiDB-lite"/>
    </source>
</evidence>
<reference evidence="4" key="1">
    <citation type="submission" date="2013-04" db="EMBL/GenBank/DDBJ databases">
        <authorList>
            <person name="Qu J."/>
            <person name="Murali S.C."/>
            <person name="Bandaranaike D."/>
            <person name="Bellair M."/>
            <person name="Blankenburg K."/>
            <person name="Chao H."/>
            <person name="Dinh H."/>
            <person name="Doddapaneni H."/>
            <person name="Downs B."/>
            <person name="Dugan-Rocha S."/>
            <person name="Elkadiri S."/>
            <person name="Gnanaolivu R.D."/>
            <person name="Hernandez B."/>
            <person name="Javaid M."/>
            <person name="Jayaseelan J.C."/>
            <person name="Lee S."/>
            <person name="Li M."/>
            <person name="Ming W."/>
            <person name="Munidasa M."/>
            <person name="Muniz J."/>
            <person name="Nguyen L."/>
            <person name="Ongeri F."/>
            <person name="Osuji N."/>
            <person name="Pu L.-L."/>
            <person name="Puazo M."/>
            <person name="Qu C."/>
            <person name="Quiroz J."/>
            <person name="Raj R."/>
            <person name="Weissenberger G."/>
            <person name="Xin Y."/>
            <person name="Zou X."/>
            <person name="Han Y."/>
            <person name="Richards S."/>
            <person name="Worley K."/>
            <person name="Muzny D."/>
            <person name="Gibbs R."/>
        </authorList>
    </citation>
    <scope>NUCLEOTIDE SEQUENCE</scope>
    <source>
        <strain evidence="4">Sampled in the wild</strain>
    </source>
</reference>
<feature type="domain" description="DRBM" evidence="3">
    <location>
        <begin position="76"/>
        <end position="98"/>
    </location>
</feature>
<feature type="compositionally biased region" description="Basic and acidic residues" evidence="2">
    <location>
        <begin position="129"/>
        <end position="151"/>
    </location>
</feature>
<dbReference type="GO" id="GO:0003723">
    <property type="term" value="F:RNA binding"/>
    <property type="evidence" value="ECO:0007669"/>
    <property type="project" value="UniProtKB-UniRule"/>
</dbReference>
<dbReference type="Pfam" id="PF00035">
    <property type="entry name" value="dsrm"/>
    <property type="match status" value="1"/>
</dbReference>
<feature type="compositionally biased region" description="Basic residues" evidence="2">
    <location>
        <begin position="119"/>
        <end position="128"/>
    </location>
</feature>
<evidence type="ECO:0000313" key="4">
    <source>
        <dbReference type="EMBL" id="KAG8239458.1"/>
    </source>
</evidence>
<dbReference type="EMBL" id="KZ309653">
    <property type="protein sequence ID" value="KAG8239458.1"/>
    <property type="molecule type" value="Genomic_DNA"/>
</dbReference>
<accession>A0A8K0KWM2</accession>
<feature type="region of interest" description="Disordered" evidence="2">
    <location>
        <begin position="112"/>
        <end position="172"/>
    </location>
</feature>
<dbReference type="Gene3D" id="3.30.160.20">
    <property type="match status" value="1"/>
</dbReference>
<dbReference type="GO" id="GO:0010468">
    <property type="term" value="P:regulation of gene expression"/>
    <property type="evidence" value="ECO:0007669"/>
    <property type="project" value="UniProtKB-ARBA"/>
</dbReference>
<dbReference type="AlphaFoldDB" id="A0A8K0KWM2"/>
<comment type="caution">
    <text evidence="4">The sequence shown here is derived from an EMBL/GenBank/DDBJ whole genome shotgun (WGS) entry which is preliminary data.</text>
</comment>
<evidence type="ECO:0000259" key="3">
    <source>
        <dbReference type="PROSITE" id="PS50137"/>
    </source>
</evidence>
<protein>
    <recommendedName>
        <fullName evidence="3">DRBM domain-containing protein</fullName>
    </recommendedName>
</protein>
<evidence type="ECO:0000256" key="1">
    <source>
        <dbReference type="PROSITE-ProRule" id="PRU00266"/>
    </source>
</evidence>
<keyword evidence="1" id="KW-0694">RNA-binding</keyword>
<keyword evidence="5" id="KW-1185">Reference proteome</keyword>